<sequence length="111" mass="12793">MIKKEDDKLVIENPGSIRAGKKQMLRGGISDPRNKTLMKMFNMIGIGERAGSGIPDIYQVWENEGWPMPVVEESYNPDRTRLSLEFKKQANKTSEEEKEPKRSQKEPKRSQ</sequence>
<dbReference type="EMBL" id="AJWZ01002152">
    <property type="protein sequence ID" value="EKC71742.1"/>
    <property type="molecule type" value="Genomic_DNA"/>
</dbReference>
<accession>K1TF20</accession>
<organism evidence="2">
    <name type="scientific">human gut metagenome</name>
    <dbReference type="NCBI Taxonomy" id="408170"/>
    <lineage>
        <taxon>unclassified sequences</taxon>
        <taxon>metagenomes</taxon>
        <taxon>organismal metagenomes</taxon>
    </lineage>
</organism>
<evidence type="ECO:0000256" key="1">
    <source>
        <dbReference type="SAM" id="MobiDB-lite"/>
    </source>
</evidence>
<protein>
    <submittedName>
        <fullName evidence="2">Transcriptional regulator</fullName>
    </submittedName>
</protein>
<evidence type="ECO:0000313" key="2">
    <source>
        <dbReference type="EMBL" id="EKC71742.1"/>
    </source>
</evidence>
<name>K1TF20_9ZZZZ</name>
<dbReference type="InterPro" id="IPR038475">
    <property type="entry name" value="RecG_C_sf"/>
</dbReference>
<dbReference type="AlphaFoldDB" id="K1TF20"/>
<reference evidence="2" key="1">
    <citation type="journal article" date="2013" name="Environ. Microbiol.">
        <title>Microbiota from the distal guts of lean and obese adolescents exhibit partial functional redundancy besides clear differences in community structure.</title>
        <authorList>
            <person name="Ferrer M."/>
            <person name="Ruiz A."/>
            <person name="Lanza F."/>
            <person name="Haange S.B."/>
            <person name="Oberbach A."/>
            <person name="Till H."/>
            <person name="Bargiela R."/>
            <person name="Campoy C."/>
            <person name="Segura M.T."/>
            <person name="Richter M."/>
            <person name="von Bergen M."/>
            <person name="Seifert J."/>
            <person name="Suarez A."/>
        </authorList>
    </citation>
    <scope>NUCLEOTIDE SEQUENCE</scope>
</reference>
<dbReference type="Gene3D" id="3.30.565.60">
    <property type="match status" value="1"/>
</dbReference>
<gene>
    <name evidence="2" type="ORF">OBE_03243</name>
</gene>
<dbReference type="Pfam" id="PF13749">
    <property type="entry name" value="HATPase_c_4"/>
    <property type="match status" value="1"/>
</dbReference>
<feature type="region of interest" description="Disordered" evidence="1">
    <location>
        <begin position="77"/>
        <end position="111"/>
    </location>
</feature>
<comment type="caution">
    <text evidence="2">The sequence shown here is derived from an EMBL/GenBank/DDBJ whole genome shotgun (WGS) entry which is preliminary data.</text>
</comment>
<proteinExistence type="predicted"/>